<sequence length="298" mass="33308">MADEGLIAAAGTIAAGAAILWGTDAFDNVQCKEIKFQGDKTKLSDGSAHMRAQAMADYACKYFESAKINARNNLIIALIQQAAAFYLADKQHDVAKQAQSRFDEIWHNQKDKSDKFFNHWYDNSRPIEIRMLNDASEREQRGYQIDYETAKNRAIATARSEFSRARDKVRRESHIHCVGATRTALRQLHAAEARAAVLATNQAIRMEEERKHQRESQYREEMYKWNAMFQGRIADSLNALHTAQQAAAAAGSINPYEGWSNAVGGLSNIGAALGNMNMAQFGALNSHHIPAFANNLWT</sequence>
<accession>A0A4Y9JUN5</accession>
<dbReference type="Proteomes" id="UP000297396">
    <property type="component" value="Unassembled WGS sequence"/>
</dbReference>
<evidence type="ECO:0000313" key="2">
    <source>
        <dbReference type="Proteomes" id="UP000297396"/>
    </source>
</evidence>
<dbReference type="OrthoDB" id="5675269at2"/>
<organism evidence="1 2">
    <name type="scientific">Muribacter muris</name>
    <dbReference type="NCBI Taxonomy" id="67855"/>
    <lineage>
        <taxon>Bacteria</taxon>
        <taxon>Pseudomonadati</taxon>
        <taxon>Pseudomonadota</taxon>
        <taxon>Gammaproteobacteria</taxon>
        <taxon>Pasteurellales</taxon>
        <taxon>Pasteurellaceae</taxon>
        <taxon>Muribacter</taxon>
    </lineage>
</organism>
<comment type="caution">
    <text evidence="1">The sequence shown here is derived from an EMBL/GenBank/DDBJ whole genome shotgun (WGS) entry which is preliminary data.</text>
</comment>
<dbReference type="AlphaFoldDB" id="A0A4Y9JUN5"/>
<gene>
    <name evidence="1" type="ORF">E4T80_10030</name>
</gene>
<dbReference type="EMBL" id="SPPA01000023">
    <property type="protein sequence ID" value="TFV08619.1"/>
    <property type="molecule type" value="Genomic_DNA"/>
</dbReference>
<evidence type="ECO:0000313" key="1">
    <source>
        <dbReference type="EMBL" id="TFV08619.1"/>
    </source>
</evidence>
<protein>
    <submittedName>
        <fullName evidence="1">Uncharacterized protein</fullName>
    </submittedName>
</protein>
<dbReference type="RefSeq" id="WP_135058018.1">
    <property type="nucleotide sequence ID" value="NZ_JADGLC010000023.1"/>
</dbReference>
<reference evidence="1 2" key="1">
    <citation type="submission" date="2019-03" db="EMBL/GenBank/DDBJ databases">
        <title>Diversity of the mouse oral microbiome.</title>
        <authorList>
            <person name="Joseph S."/>
            <person name="Aduse-Opoku J."/>
            <person name="Curtis M."/>
            <person name="Wade W."/>
            <person name="Hashim A."/>
        </authorList>
    </citation>
    <scope>NUCLEOTIDE SEQUENCE [LARGE SCALE GENOMIC DNA]</scope>
    <source>
        <strain evidence="1 2">WT12</strain>
    </source>
</reference>
<name>A0A4Y9JUN5_9PAST</name>
<proteinExistence type="predicted"/>